<dbReference type="Proteomes" id="UP001515683">
    <property type="component" value="Unassembled WGS sequence"/>
</dbReference>
<feature type="domain" description="Pili assembly chaperone N-terminal" evidence="6">
    <location>
        <begin position="26"/>
        <end position="150"/>
    </location>
</feature>
<comment type="subcellular location">
    <subcellularLocation>
        <location evidence="1">Periplasm</location>
    </subcellularLocation>
</comment>
<name>A0ABX0RJ88_9GAMM</name>
<dbReference type="InterPro" id="IPR016148">
    <property type="entry name" value="Pili_assmbl_chaperone_C"/>
</dbReference>
<reference evidence="8 9" key="1">
    <citation type="journal article" date="2019" name="bioRxiv">
        <title>Bacteria contribute to plant secondary compound degradation in a generalist herbivore system.</title>
        <authorList>
            <person name="Francoeur C.B."/>
            <person name="Khadempour L."/>
            <person name="Moreira-Soto R.D."/>
            <person name="Gotting K."/>
            <person name="Book A.J."/>
            <person name="Pinto-Tomas A.A."/>
            <person name="Keefover-Ring K."/>
            <person name="Currie C.R."/>
        </authorList>
    </citation>
    <scope>NUCLEOTIDE SEQUENCE [LARGE SCALE GENOMIC DNA]</scope>
    <source>
        <strain evidence="8">Acro-835</strain>
    </source>
</reference>
<dbReference type="PANTHER" id="PTHR30251:SF2">
    <property type="entry name" value="FIMBRIAL CHAPERONE YADV-RELATED"/>
    <property type="match status" value="1"/>
</dbReference>
<dbReference type="InterPro" id="IPR036316">
    <property type="entry name" value="Pili_assmbl_chap_C_dom_sf"/>
</dbReference>
<dbReference type="Gene3D" id="2.60.40.10">
    <property type="entry name" value="Immunoglobulins"/>
    <property type="match status" value="2"/>
</dbReference>
<dbReference type="Pfam" id="PF00345">
    <property type="entry name" value="PapD_N"/>
    <property type="match status" value="1"/>
</dbReference>
<dbReference type="InterPro" id="IPR013783">
    <property type="entry name" value="Ig-like_fold"/>
</dbReference>
<keyword evidence="5" id="KW-0143">Chaperone</keyword>
<evidence type="ECO:0000313" key="8">
    <source>
        <dbReference type="EMBL" id="NIF23459.1"/>
    </source>
</evidence>
<feature type="domain" description="Pili assembly chaperone C-terminal" evidence="7">
    <location>
        <begin position="172"/>
        <end position="230"/>
    </location>
</feature>
<proteinExistence type="inferred from homology"/>
<accession>A0ABX0RJ88</accession>
<dbReference type="Pfam" id="PF02753">
    <property type="entry name" value="PapD_C"/>
    <property type="match status" value="1"/>
</dbReference>
<gene>
    <name evidence="8" type="ORF">F3J40_17910</name>
</gene>
<dbReference type="InterPro" id="IPR016147">
    <property type="entry name" value="Pili_assmbl_chaperone_N"/>
</dbReference>
<comment type="similarity">
    <text evidence="2">Belongs to the periplasmic pilus chaperone family.</text>
</comment>
<dbReference type="InterPro" id="IPR008962">
    <property type="entry name" value="PapD-like_sf"/>
</dbReference>
<sequence length="238" mass="26128">MSRSVFTLSAIIALLVMPFTCQSEGFGINALRVIYNEGESTTTVTLRNTDPTTPNLVQAGVSRISSAMEATPFDVIPPLFRLEPASVHQVRIVMRPHSLPSDRESVFYFRALAIPASKANQSLEETARIKGKASFGVSNTIKLFYRPQDLPGEAIDAQRGLQFSRVEQGLKVSNPSAYHVSFAAMSVGGKKLPLDENEAKMIAPHASYIWRASGVQGDVKWKTIGDNGEYHEFSQKLP</sequence>
<dbReference type="InterPro" id="IPR050643">
    <property type="entry name" value="Periplasmic_pilus_chap"/>
</dbReference>
<dbReference type="SUPFAM" id="SSF49584">
    <property type="entry name" value="Periplasmic chaperone C-domain"/>
    <property type="match status" value="1"/>
</dbReference>
<evidence type="ECO:0000256" key="1">
    <source>
        <dbReference type="ARBA" id="ARBA00004418"/>
    </source>
</evidence>
<dbReference type="RefSeq" id="WP_167016735.1">
    <property type="nucleotide sequence ID" value="NZ_VWXF01000008.1"/>
</dbReference>
<dbReference type="SUPFAM" id="SSF49354">
    <property type="entry name" value="PapD-like"/>
    <property type="match status" value="1"/>
</dbReference>
<comment type="caution">
    <text evidence="8">The sequence shown here is derived from an EMBL/GenBank/DDBJ whole genome shotgun (WGS) entry which is preliminary data.</text>
</comment>
<evidence type="ECO:0000256" key="2">
    <source>
        <dbReference type="ARBA" id="ARBA00007399"/>
    </source>
</evidence>
<dbReference type="InterPro" id="IPR001829">
    <property type="entry name" value="Pili_assmbl_chaperone_bac"/>
</dbReference>
<keyword evidence="9" id="KW-1185">Reference proteome</keyword>
<dbReference type="PRINTS" id="PR00969">
    <property type="entry name" value="CHAPERONPILI"/>
</dbReference>
<keyword evidence="4" id="KW-0574">Periplasm</keyword>
<evidence type="ECO:0000256" key="5">
    <source>
        <dbReference type="ARBA" id="ARBA00023186"/>
    </source>
</evidence>
<evidence type="ECO:0000259" key="7">
    <source>
        <dbReference type="Pfam" id="PF02753"/>
    </source>
</evidence>
<evidence type="ECO:0000259" key="6">
    <source>
        <dbReference type="Pfam" id="PF00345"/>
    </source>
</evidence>
<organism evidence="8 9">
    <name type="scientific">Candidatus Pantoea multigeneris</name>
    <dbReference type="NCBI Taxonomy" id="2608357"/>
    <lineage>
        <taxon>Bacteria</taxon>
        <taxon>Pseudomonadati</taxon>
        <taxon>Pseudomonadota</taxon>
        <taxon>Gammaproteobacteria</taxon>
        <taxon>Enterobacterales</taxon>
        <taxon>Erwiniaceae</taxon>
        <taxon>Pantoea</taxon>
    </lineage>
</organism>
<dbReference type="PANTHER" id="PTHR30251">
    <property type="entry name" value="PILUS ASSEMBLY CHAPERONE"/>
    <property type="match status" value="1"/>
</dbReference>
<protein>
    <submittedName>
        <fullName evidence="8">Molecular chaperone</fullName>
    </submittedName>
</protein>
<dbReference type="EMBL" id="VWXF01000008">
    <property type="protein sequence ID" value="NIF23459.1"/>
    <property type="molecule type" value="Genomic_DNA"/>
</dbReference>
<keyword evidence="3" id="KW-0732">Signal</keyword>
<evidence type="ECO:0000256" key="3">
    <source>
        <dbReference type="ARBA" id="ARBA00022729"/>
    </source>
</evidence>
<evidence type="ECO:0000313" key="9">
    <source>
        <dbReference type="Proteomes" id="UP001515683"/>
    </source>
</evidence>
<evidence type="ECO:0000256" key="4">
    <source>
        <dbReference type="ARBA" id="ARBA00022764"/>
    </source>
</evidence>